<reference evidence="2 3" key="1">
    <citation type="submission" date="2017-05" db="EMBL/GenBank/DDBJ databases">
        <authorList>
            <person name="Varghese N."/>
            <person name="Submissions S."/>
        </authorList>
    </citation>
    <scope>NUCLEOTIDE SEQUENCE [LARGE SCALE GENOMIC DNA]</scope>
    <source>
        <strain evidence="2 3">DSM 29734</strain>
    </source>
</reference>
<comment type="caution">
    <text evidence="2">The sequence shown here is derived from an EMBL/GenBank/DDBJ whole genome shotgun (WGS) entry which is preliminary data.</text>
</comment>
<keyword evidence="1" id="KW-0732">Signal</keyword>
<evidence type="ECO:0000313" key="2">
    <source>
        <dbReference type="EMBL" id="SMP25155.1"/>
    </source>
</evidence>
<evidence type="ECO:0000313" key="3">
    <source>
        <dbReference type="Proteomes" id="UP001157961"/>
    </source>
</evidence>
<gene>
    <name evidence="2" type="ORF">SAMN06265373_10552</name>
</gene>
<dbReference type="EMBL" id="FXTY01000005">
    <property type="protein sequence ID" value="SMP25155.1"/>
    <property type="molecule type" value="Genomic_DNA"/>
</dbReference>
<dbReference type="Proteomes" id="UP001157961">
    <property type="component" value="Unassembled WGS sequence"/>
</dbReference>
<feature type="signal peptide" evidence="1">
    <location>
        <begin position="1"/>
        <end position="24"/>
    </location>
</feature>
<accession>A0ABY1P366</accession>
<protein>
    <submittedName>
        <fullName evidence="2">Uncharacterized protein</fullName>
    </submittedName>
</protein>
<evidence type="ECO:0000256" key="1">
    <source>
        <dbReference type="SAM" id="SignalP"/>
    </source>
</evidence>
<proteinExistence type="predicted"/>
<dbReference type="RefSeq" id="WP_283426475.1">
    <property type="nucleotide sequence ID" value="NZ_FXTY01000005.1"/>
</dbReference>
<sequence>MRLVKMLQAAAVVVVGMMAQPAMAEDDIGFSDQQTKRSVDIFTYGVGECAKVEKVYRIDCLRQTYSQTVRVISKASVYWEAEVALTRVNRGLYSFVRANTDSNLGRERVNGGRIKAITEASLPQATQLYMAGADKAAEVMRSGSSIEVRYFAPIADAIEASKALLQ</sequence>
<organism evidence="2 3">
    <name type="scientific">Shimia sagamensis</name>
    <dbReference type="NCBI Taxonomy" id="1566352"/>
    <lineage>
        <taxon>Bacteria</taxon>
        <taxon>Pseudomonadati</taxon>
        <taxon>Pseudomonadota</taxon>
        <taxon>Alphaproteobacteria</taxon>
        <taxon>Rhodobacterales</taxon>
        <taxon>Roseobacteraceae</taxon>
    </lineage>
</organism>
<feature type="chain" id="PRO_5045699381" evidence="1">
    <location>
        <begin position="25"/>
        <end position="166"/>
    </location>
</feature>
<keyword evidence="3" id="KW-1185">Reference proteome</keyword>
<name>A0ABY1P366_9RHOB</name>